<dbReference type="AlphaFoldDB" id="A0A9Q2FQC9"/>
<evidence type="ECO:0000313" key="2">
    <source>
        <dbReference type="Proteomes" id="UP000661006"/>
    </source>
</evidence>
<protein>
    <submittedName>
        <fullName evidence="1">Uncharacterized protein</fullName>
    </submittedName>
</protein>
<reference evidence="1" key="2">
    <citation type="submission" date="2020-11" db="EMBL/GenBank/DDBJ databases">
        <title>Description of novel Gluconobacter species.</title>
        <authorList>
            <person name="Cleenwerck I."/>
            <person name="Cnockaert M."/>
            <person name="Borremans W."/>
            <person name="Wieme A.D."/>
            <person name="De Vuyst L."/>
            <person name="Vandamme P."/>
        </authorList>
    </citation>
    <scope>NUCLEOTIDE SEQUENCE</scope>
    <source>
        <strain evidence="1">R71697</strain>
    </source>
</reference>
<dbReference type="GeneID" id="81475622"/>
<name>A0A9Q2FQC9_GLUJA</name>
<dbReference type="RefSeq" id="WP_194258178.1">
    <property type="nucleotide sequence ID" value="NZ_JABCQN010000007.1"/>
</dbReference>
<evidence type="ECO:0000313" key="1">
    <source>
        <dbReference type="EMBL" id="MBF0871762.1"/>
    </source>
</evidence>
<dbReference type="Proteomes" id="UP000661006">
    <property type="component" value="Unassembled WGS sequence"/>
</dbReference>
<sequence length="106" mass="12237">MLSLTEFRSSLQTQTPPSNLSLSLSQTALWWIGKKNWAEAHRLVQSAEGTRECDRIHALLHRQEGDLANARYWYARADARMPDQTIIQEWEDLVRRAFPQTGTQPS</sequence>
<organism evidence="1 2">
    <name type="scientific">Gluconobacter japonicus</name>
    <dbReference type="NCBI Taxonomy" id="376620"/>
    <lineage>
        <taxon>Bacteria</taxon>
        <taxon>Pseudomonadati</taxon>
        <taxon>Pseudomonadota</taxon>
        <taxon>Alphaproteobacteria</taxon>
        <taxon>Acetobacterales</taxon>
        <taxon>Acetobacteraceae</taxon>
        <taxon>Gluconobacter</taxon>
    </lineage>
</organism>
<dbReference type="EMBL" id="JABCQN010000007">
    <property type="protein sequence ID" value="MBF0871762.1"/>
    <property type="molecule type" value="Genomic_DNA"/>
</dbReference>
<proteinExistence type="predicted"/>
<accession>A0A9Q2FQC9</accession>
<gene>
    <name evidence="1" type="ORF">HKD32_13020</name>
</gene>
<comment type="caution">
    <text evidence="1">The sequence shown here is derived from an EMBL/GenBank/DDBJ whole genome shotgun (WGS) entry which is preliminary data.</text>
</comment>
<reference evidence="1" key="1">
    <citation type="submission" date="2020-04" db="EMBL/GenBank/DDBJ databases">
        <authorList>
            <person name="Sombolestani A."/>
        </authorList>
    </citation>
    <scope>NUCLEOTIDE SEQUENCE</scope>
    <source>
        <strain evidence="1">R71697</strain>
    </source>
</reference>